<dbReference type="Gene3D" id="3.90.226.10">
    <property type="entry name" value="2-enoyl-CoA Hydratase, Chain A, domain 1"/>
    <property type="match status" value="1"/>
</dbReference>
<evidence type="ECO:0000313" key="7">
    <source>
        <dbReference type="EMBL" id="GAA4745495.1"/>
    </source>
</evidence>
<organism evidence="7 8">
    <name type="scientific">Gordonia alkaliphila</name>
    <dbReference type="NCBI Taxonomy" id="1053547"/>
    <lineage>
        <taxon>Bacteria</taxon>
        <taxon>Bacillati</taxon>
        <taxon>Actinomycetota</taxon>
        <taxon>Actinomycetes</taxon>
        <taxon>Mycobacteriales</taxon>
        <taxon>Gordoniaceae</taxon>
        <taxon>Gordonia</taxon>
    </lineage>
</organism>
<accession>A0ABP8Z3G0</accession>
<evidence type="ECO:0000256" key="5">
    <source>
        <dbReference type="ARBA" id="ARBA00037410"/>
    </source>
</evidence>
<reference evidence="8" key="1">
    <citation type="journal article" date="2019" name="Int. J. Syst. Evol. Microbiol.">
        <title>The Global Catalogue of Microorganisms (GCM) 10K type strain sequencing project: providing services to taxonomists for standard genome sequencing and annotation.</title>
        <authorList>
            <consortium name="The Broad Institute Genomics Platform"/>
            <consortium name="The Broad Institute Genome Sequencing Center for Infectious Disease"/>
            <person name="Wu L."/>
            <person name="Ma J."/>
        </authorList>
    </citation>
    <scope>NUCLEOTIDE SEQUENCE [LARGE SCALE GENOMIC DNA]</scope>
    <source>
        <strain evidence="8">JCM 18077</strain>
    </source>
</reference>
<evidence type="ECO:0000256" key="3">
    <source>
        <dbReference type="ARBA" id="ARBA00022946"/>
    </source>
</evidence>
<evidence type="ECO:0000256" key="4">
    <source>
        <dbReference type="ARBA" id="ARBA00023098"/>
    </source>
</evidence>
<protein>
    <recommendedName>
        <fullName evidence="6">Enoyl-CoA hydratase domain-containing protein 3, mitochondrial</fullName>
    </recommendedName>
</protein>
<comment type="similarity">
    <text evidence="1">Belongs to the enoyl-CoA hydratase/isomerase family.</text>
</comment>
<gene>
    <name evidence="7" type="ORF">GCM10023217_13230</name>
</gene>
<dbReference type="RefSeq" id="WP_246991474.1">
    <property type="nucleotide sequence ID" value="NZ_BAABIE010000005.1"/>
</dbReference>
<dbReference type="Pfam" id="PF00378">
    <property type="entry name" value="ECH_1"/>
    <property type="match status" value="1"/>
</dbReference>
<dbReference type="PANTHER" id="PTHR43602">
    <property type="match status" value="1"/>
</dbReference>
<keyword evidence="8" id="KW-1185">Reference proteome</keyword>
<evidence type="ECO:0000256" key="6">
    <source>
        <dbReference type="ARBA" id="ARBA00040545"/>
    </source>
</evidence>
<dbReference type="Proteomes" id="UP001500822">
    <property type="component" value="Unassembled WGS sequence"/>
</dbReference>
<name>A0ABP8Z3G0_9ACTN</name>
<dbReference type="InterPro" id="IPR001753">
    <property type="entry name" value="Enoyl-CoA_hydra/iso"/>
</dbReference>
<dbReference type="InterPro" id="IPR029045">
    <property type="entry name" value="ClpP/crotonase-like_dom_sf"/>
</dbReference>
<dbReference type="InterPro" id="IPR052377">
    <property type="entry name" value="Mitochondrial_ECH-domain"/>
</dbReference>
<keyword evidence="3" id="KW-0809">Transit peptide</keyword>
<dbReference type="EMBL" id="BAABIE010000005">
    <property type="protein sequence ID" value="GAA4745495.1"/>
    <property type="molecule type" value="Genomic_DNA"/>
</dbReference>
<dbReference type="NCBIfam" id="NF006008">
    <property type="entry name" value="PRK08139.1"/>
    <property type="match status" value="1"/>
</dbReference>
<dbReference type="InterPro" id="IPR014748">
    <property type="entry name" value="Enoyl-CoA_hydra_C"/>
</dbReference>
<dbReference type="PANTHER" id="PTHR43602:SF1">
    <property type="entry name" value="ENOYL-COA HYDRATASE DOMAIN-CONTAINING PROTEIN 3, MITOCHONDRIAL"/>
    <property type="match status" value="1"/>
</dbReference>
<keyword evidence="2" id="KW-0276">Fatty acid metabolism</keyword>
<evidence type="ECO:0000256" key="2">
    <source>
        <dbReference type="ARBA" id="ARBA00022832"/>
    </source>
</evidence>
<dbReference type="SUPFAM" id="SSF52096">
    <property type="entry name" value="ClpP/crotonase"/>
    <property type="match status" value="1"/>
</dbReference>
<evidence type="ECO:0000256" key="1">
    <source>
        <dbReference type="ARBA" id="ARBA00005254"/>
    </source>
</evidence>
<keyword evidence="4" id="KW-0443">Lipid metabolism</keyword>
<sequence length="260" mass="27570">MTENSTAVTVEVVDPIATLTLRAPQRRNPLSKDTMRTATRLLRELDADPQVRVIVIAAEGPAFSAGHDLAEVAGAELDDQREIFGACSDLMLTLHEVRQPVIAKVAGMALAAGCQLVATCDLAIAADTARFSTPGVKIGLFCSTPMVPLTRAVGRKRAMHMLLTGEMIDAATAADWGLINQAVPADELDRAVAQLAASIAASSSATLAIGKRAFYDQIDVSEPAAYELMSETMAVNAVIPDAKEGISAFLEKRPPVWSDR</sequence>
<comment type="caution">
    <text evidence="7">The sequence shown here is derived from an EMBL/GenBank/DDBJ whole genome shotgun (WGS) entry which is preliminary data.</text>
</comment>
<evidence type="ECO:0000313" key="8">
    <source>
        <dbReference type="Proteomes" id="UP001500822"/>
    </source>
</evidence>
<proteinExistence type="inferred from homology"/>
<comment type="function">
    <text evidence="5">May play a role in fatty acid biosynthesis and insulin sensitivity.</text>
</comment>
<dbReference type="CDD" id="cd06558">
    <property type="entry name" value="crotonase-like"/>
    <property type="match status" value="1"/>
</dbReference>
<dbReference type="Gene3D" id="1.10.12.10">
    <property type="entry name" value="Lyase 2-enoyl-coa Hydratase, Chain A, domain 2"/>
    <property type="match status" value="1"/>
</dbReference>